<evidence type="ECO:0000313" key="1">
    <source>
        <dbReference type="EMBL" id="GAA4444297.1"/>
    </source>
</evidence>
<organism evidence="1 2">
    <name type="scientific">Novipirellula rosea</name>
    <dbReference type="NCBI Taxonomy" id="1031540"/>
    <lineage>
        <taxon>Bacteria</taxon>
        <taxon>Pseudomonadati</taxon>
        <taxon>Planctomycetota</taxon>
        <taxon>Planctomycetia</taxon>
        <taxon>Pirellulales</taxon>
        <taxon>Pirellulaceae</taxon>
        <taxon>Novipirellula</taxon>
    </lineage>
</organism>
<dbReference type="Proteomes" id="UP001500840">
    <property type="component" value="Unassembled WGS sequence"/>
</dbReference>
<proteinExistence type="predicted"/>
<name>A0ABP8M7P9_9BACT</name>
<keyword evidence="2" id="KW-1185">Reference proteome</keyword>
<reference evidence="2" key="1">
    <citation type="journal article" date="2019" name="Int. J. Syst. Evol. Microbiol.">
        <title>The Global Catalogue of Microorganisms (GCM) 10K type strain sequencing project: providing services to taxonomists for standard genome sequencing and annotation.</title>
        <authorList>
            <consortium name="The Broad Institute Genomics Platform"/>
            <consortium name="The Broad Institute Genome Sequencing Center for Infectious Disease"/>
            <person name="Wu L."/>
            <person name="Ma J."/>
        </authorList>
    </citation>
    <scope>NUCLEOTIDE SEQUENCE [LARGE SCALE GENOMIC DNA]</scope>
    <source>
        <strain evidence="2">JCM 17759</strain>
    </source>
</reference>
<comment type="caution">
    <text evidence="1">The sequence shown here is derived from an EMBL/GenBank/DDBJ whole genome shotgun (WGS) entry which is preliminary data.</text>
</comment>
<sequence>MHPTSARSLAVLILKHDWATISGHRSVTPDSGRHETVVYRLQNVPQATDIPWIAPIIIAAGS</sequence>
<protein>
    <submittedName>
        <fullName evidence="1">Uncharacterized protein</fullName>
    </submittedName>
</protein>
<accession>A0ABP8M7P9</accession>
<evidence type="ECO:0000313" key="2">
    <source>
        <dbReference type="Proteomes" id="UP001500840"/>
    </source>
</evidence>
<gene>
    <name evidence="1" type="ORF">GCM10023156_02440</name>
</gene>
<dbReference type="EMBL" id="BAABGA010000006">
    <property type="protein sequence ID" value="GAA4444297.1"/>
    <property type="molecule type" value="Genomic_DNA"/>
</dbReference>